<organism evidence="1 2">
    <name type="scientific">Mucilaginibacter ximonensis</name>
    <dbReference type="NCBI Taxonomy" id="538021"/>
    <lineage>
        <taxon>Bacteria</taxon>
        <taxon>Pseudomonadati</taxon>
        <taxon>Bacteroidota</taxon>
        <taxon>Sphingobacteriia</taxon>
        <taxon>Sphingobacteriales</taxon>
        <taxon>Sphingobacteriaceae</taxon>
        <taxon>Mucilaginibacter</taxon>
    </lineage>
</organism>
<name>A0ABW5Y7Z6_9SPHI</name>
<accession>A0ABW5Y7Z6</accession>
<keyword evidence="2" id="KW-1185">Reference proteome</keyword>
<dbReference type="Proteomes" id="UP001597557">
    <property type="component" value="Unassembled WGS sequence"/>
</dbReference>
<proteinExistence type="predicted"/>
<evidence type="ECO:0000313" key="2">
    <source>
        <dbReference type="Proteomes" id="UP001597557"/>
    </source>
</evidence>
<sequence length="90" mass="10117">MKTFLEESGDTQMIFLMKSVEKKNKALASILYEGGIKPVGPNTGTSQKDILIQQLQKLEQAYASKRITLRAYDDHLFNLLEKANKLAVMA</sequence>
<protein>
    <submittedName>
        <fullName evidence="1">Uncharacterized protein</fullName>
    </submittedName>
</protein>
<reference evidence="2" key="1">
    <citation type="journal article" date="2019" name="Int. J. Syst. Evol. Microbiol.">
        <title>The Global Catalogue of Microorganisms (GCM) 10K type strain sequencing project: providing services to taxonomists for standard genome sequencing and annotation.</title>
        <authorList>
            <consortium name="The Broad Institute Genomics Platform"/>
            <consortium name="The Broad Institute Genome Sequencing Center for Infectious Disease"/>
            <person name="Wu L."/>
            <person name="Ma J."/>
        </authorList>
    </citation>
    <scope>NUCLEOTIDE SEQUENCE [LARGE SCALE GENOMIC DNA]</scope>
    <source>
        <strain evidence="2">KCTC 22437</strain>
    </source>
</reference>
<comment type="caution">
    <text evidence="1">The sequence shown here is derived from an EMBL/GenBank/DDBJ whole genome shotgun (WGS) entry which is preliminary data.</text>
</comment>
<evidence type="ECO:0000313" key="1">
    <source>
        <dbReference type="EMBL" id="MFD2870871.1"/>
    </source>
</evidence>
<dbReference type="RefSeq" id="WP_377180991.1">
    <property type="nucleotide sequence ID" value="NZ_JBHUPD010000001.1"/>
</dbReference>
<gene>
    <name evidence="1" type="ORF">ACFS5N_00235</name>
</gene>
<dbReference type="EMBL" id="JBHUPD010000001">
    <property type="protein sequence ID" value="MFD2870871.1"/>
    <property type="molecule type" value="Genomic_DNA"/>
</dbReference>